<proteinExistence type="predicted"/>
<reference evidence="1 2" key="1">
    <citation type="journal article" date="2017" name="Antonie Van Leeuwenhoek">
        <title>Rhizobium rhizosphaerae sp. nov., a novel species isolated from rice rhizosphere.</title>
        <authorList>
            <person name="Zhao J.J."/>
            <person name="Zhang J."/>
            <person name="Zhang R.J."/>
            <person name="Zhang C.W."/>
            <person name="Yin H.Q."/>
            <person name="Zhang X.X."/>
        </authorList>
    </citation>
    <scope>NUCLEOTIDE SEQUENCE [LARGE SCALE GENOMIC DNA]</scope>
    <source>
        <strain evidence="1 2">E3</strain>
    </source>
</reference>
<evidence type="ECO:0000313" key="1">
    <source>
        <dbReference type="EMBL" id="GAC16323.1"/>
    </source>
</evidence>
<dbReference type="NCBIfam" id="TIGR02444">
    <property type="entry name" value="TIGR02444 family protein"/>
    <property type="match status" value="1"/>
</dbReference>
<accession>K6YIB4</accession>
<evidence type="ECO:0000313" key="2">
    <source>
        <dbReference type="Proteomes" id="UP000006334"/>
    </source>
</evidence>
<dbReference type="Pfam" id="PF09523">
    <property type="entry name" value="DUF2390"/>
    <property type="match status" value="1"/>
</dbReference>
<name>K6YIB4_9ALTE</name>
<dbReference type="EMBL" id="BAEN01000068">
    <property type="protein sequence ID" value="GAC16323.1"/>
    <property type="molecule type" value="Genomic_DNA"/>
</dbReference>
<dbReference type="Proteomes" id="UP000006334">
    <property type="component" value="Unassembled WGS sequence"/>
</dbReference>
<keyword evidence="2" id="KW-1185">Reference proteome</keyword>
<dbReference type="STRING" id="1127673.GLIP_3712"/>
<comment type="caution">
    <text evidence="1">The sequence shown here is derived from an EMBL/GenBank/DDBJ whole genome shotgun (WGS) entry which is preliminary data.</text>
</comment>
<dbReference type="eggNOG" id="COG5589">
    <property type="taxonomic scope" value="Bacteria"/>
</dbReference>
<dbReference type="InterPro" id="IPR012659">
    <property type="entry name" value="CHP02444"/>
</dbReference>
<protein>
    <recommendedName>
        <fullName evidence="3">TIGR02444 family protein</fullName>
    </recommendedName>
</protein>
<dbReference type="OrthoDB" id="5795846at2"/>
<sequence>MSKNWSAEDFWQFSLGIYAIEDVKETCLALQNDFSVNVNILLLCGYLNLNNRQLSKLQFVDLSSFIAPSVADVEAIRQKRIVAKMNQPSIYSQLLAEELALEKLQQQNIIHFLNQHQTSIKSMSNLQVYLSSLDKQGDPDLECKIGHLDDLFSLHTVSTNIVS</sequence>
<gene>
    <name evidence="1" type="ORF">GLIP_3712</name>
</gene>
<evidence type="ECO:0008006" key="3">
    <source>
        <dbReference type="Google" id="ProtNLM"/>
    </source>
</evidence>
<dbReference type="RefSeq" id="WP_008846125.1">
    <property type="nucleotide sequence ID" value="NZ_BAEN01000068.1"/>
</dbReference>
<organism evidence="1 2">
    <name type="scientific">Aliiglaciecola lipolytica E3</name>
    <dbReference type="NCBI Taxonomy" id="1127673"/>
    <lineage>
        <taxon>Bacteria</taxon>
        <taxon>Pseudomonadati</taxon>
        <taxon>Pseudomonadota</taxon>
        <taxon>Gammaproteobacteria</taxon>
        <taxon>Alteromonadales</taxon>
        <taxon>Alteromonadaceae</taxon>
        <taxon>Aliiglaciecola</taxon>
    </lineage>
</organism>
<dbReference type="AlphaFoldDB" id="K6YIB4"/>